<gene>
    <name evidence="4" type="ORF">GX618_01185</name>
</gene>
<evidence type="ECO:0000256" key="1">
    <source>
        <dbReference type="ARBA" id="ARBA00006068"/>
    </source>
</evidence>
<dbReference type="AlphaFoldDB" id="A0A847ET34"/>
<dbReference type="InterPro" id="IPR004474">
    <property type="entry name" value="LytR_CpsA_psr"/>
</dbReference>
<evidence type="ECO:0000313" key="4">
    <source>
        <dbReference type="EMBL" id="NLE30872.1"/>
    </source>
</evidence>
<proteinExistence type="inferred from homology"/>
<feature type="transmembrane region" description="Helical" evidence="2">
    <location>
        <begin position="33"/>
        <end position="54"/>
    </location>
</feature>
<dbReference type="PANTHER" id="PTHR33392:SF6">
    <property type="entry name" value="POLYISOPRENYL-TEICHOIC ACID--PEPTIDOGLYCAN TEICHOIC ACID TRANSFERASE TAGU"/>
    <property type="match status" value="1"/>
</dbReference>
<keyword evidence="2" id="KW-0812">Transmembrane</keyword>
<keyword evidence="2" id="KW-0472">Membrane</keyword>
<dbReference type="PANTHER" id="PTHR33392">
    <property type="entry name" value="POLYISOPRENYL-TEICHOIC ACID--PEPTIDOGLYCAN TEICHOIC ACID TRANSFERASE TAGU"/>
    <property type="match status" value="1"/>
</dbReference>
<accession>A0A847ET34</accession>
<feature type="domain" description="Cell envelope-related transcriptional attenuator" evidence="3">
    <location>
        <begin position="107"/>
        <end position="269"/>
    </location>
</feature>
<comment type="caution">
    <text evidence="4">The sequence shown here is derived from an EMBL/GenBank/DDBJ whole genome shotgun (WGS) entry which is preliminary data.</text>
</comment>
<dbReference type="NCBIfam" id="TIGR00350">
    <property type="entry name" value="lytR_cpsA_psr"/>
    <property type="match status" value="1"/>
</dbReference>
<organism evidence="4 5">
    <name type="scientific">Candidatus Dojkabacteria bacterium</name>
    <dbReference type="NCBI Taxonomy" id="2099670"/>
    <lineage>
        <taxon>Bacteria</taxon>
        <taxon>Candidatus Dojkabacteria</taxon>
    </lineage>
</organism>
<evidence type="ECO:0000256" key="2">
    <source>
        <dbReference type="SAM" id="Phobius"/>
    </source>
</evidence>
<keyword evidence="2" id="KW-1133">Transmembrane helix</keyword>
<protein>
    <submittedName>
        <fullName evidence="4">LCP family protein</fullName>
    </submittedName>
</protein>
<dbReference type="Gene3D" id="3.40.630.190">
    <property type="entry name" value="LCP protein"/>
    <property type="match status" value="1"/>
</dbReference>
<dbReference type="Proteomes" id="UP000554004">
    <property type="component" value="Unassembled WGS sequence"/>
</dbReference>
<sequence>MEVSINMTDKEIEKGHVNKKKLERKYLKKKKPFLKILLSLILIPVIGGGIYFLYKGYVVGKEIGFRFSPSELIQKKKEPELKRDSSNKYTNVMLVGIDTRANTELLNTDVIIVGSYNHETNDIAMFSIPRDFWAKPLSDGKYFTKINAAYSINEGKREDSGLPALELIVEEVLGLEIQYHAMINFDGFTQLIDSVDGVYVNVQNSFTDYMYPDGNGYQTVSFKKGPQLMDGETALKYARSRKSQSIEGSDYARARRQQKVIDAFVSKLLSTETLLNPTKLMAILTSIQNNLKVSEFSLDDTAAAVNILTALKEEDSTSSTYSFVLDPTIGNFSLVSSNVNNQEYVIGPKEGLGKYTKINEFVDLALLYPALYSENPSIYVYDIGLGYKNSSSKTQELKENLKYLNIRFQGTKYSDKEGEYIYSNESEKYSKSVDILAKYLGIENKIKPEFVTVNTAGDISLLLGKEIIVEEINSETTE</sequence>
<dbReference type="InterPro" id="IPR050922">
    <property type="entry name" value="LytR/CpsA/Psr_CW_biosynth"/>
</dbReference>
<evidence type="ECO:0000313" key="5">
    <source>
        <dbReference type="Proteomes" id="UP000554004"/>
    </source>
</evidence>
<name>A0A847ET34_9BACT</name>
<comment type="similarity">
    <text evidence="1">Belongs to the LytR/CpsA/Psr (LCP) family.</text>
</comment>
<reference evidence="4 5" key="1">
    <citation type="journal article" date="2020" name="Biotechnol. Biofuels">
        <title>New insights from the biogas microbiome by comprehensive genome-resolved metagenomics of nearly 1600 species originating from multiple anaerobic digesters.</title>
        <authorList>
            <person name="Campanaro S."/>
            <person name="Treu L."/>
            <person name="Rodriguez-R L.M."/>
            <person name="Kovalovszki A."/>
            <person name="Ziels R.M."/>
            <person name="Maus I."/>
            <person name="Zhu X."/>
            <person name="Kougias P.G."/>
            <person name="Basile A."/>
            <person name="Luo G."/>
            <person name="Schluter A."/>
            <person name="Konstantinidis K.T."/>
            <person name="Angelidaki I."/>
        </authorList>
    </citation>
    <scope>NUCLEOTIDE SEQUENCE [LARGE SCALE GENOMIC DNA]</scope>
    <source>
        <strain evidence="4">AS06rmzACSIP_421</strain>
    </source>
</reference>
<dbReference type="EMBL" id="JAAZAL010000038">
    <property type="protein sequence ID" value="NLE30872.1"/>
    <property type="molecule type" value="Genomic_DNA"/>
</dbReference>
<dbReference type="Pfam" id="PF03816">
    <property type="entry name" value="LytR_cpsA_psr"/>
    <property type="match status" value="1"/>
</dbReference>
<evidence type="ECO:0000259" key="3">
    <source>
        <dbReference type="Pfam" id="PF03816"/>
    </source>
</evidence>